<proteinExistence type="predicted"/>
<reference evidence="2 3" key="1">
    <citation type="journal article" date="2011" name="Science">
        <title>The ecoresponsive genome of Daphnia pulex.</title>
        <authorList>
            <person name="Colbourne J.K."/>
            <person name="Pfrender M.E."/>
            <person name="Gilbert D."/>
            <person name="Thomas W.K."/>
            <person name="Tucker A."/>
            <person name="Oakley T.H."/>
            <person name="Tokishita S."/>
            <person name="Aerts A."/>
            <person name="Arnold G.J."/>
            <person name="Basu M.K."/>
            <person name="Bauer D.J."/>
            <person name="Caceres C.E."/>
            <person name="Carmel L."/>
            <person name="Casola C."/>
            <person name="Choi J.H."/>
            <person name="Detter J.C."/>
            <person name="Dong Q."/>
            <person name="Dusheyko S."/>
            <person name="Eads B.D."/>
            <person name="Frohlich T."/>
            <person name="Geiler-Samerotte K.A."/>
            <person name="Gerlach D."/>
            <person name="Hatcher P."/>
            <person name="Jogdeo S."/>
            <person name="Krijgsveld J."/>
            <person name="Kriventseva E.V."/>
            <person name="Kultz D."/>
            <person name="Laforsch C."/>
            <person name="Lindquist E."/>
            <person name="Lopez J."/>
            <person name="Manak J.R."/>
            <person name="Muller J."/>
            <person name="Pangilinan J."/>
            <person name="Patwardhan R.P."/>
            <person name="Pitluck S."/>
            <person name="Pritham E.J."/>
            <person name="Rechtsteiner A."/>
            <person name="Rho M."/>
            <person name="Rogozin I.B."/>
            <person name="Sakarya O."/>
            <person name="Salamov A."/>
            <person name="Schaack S."/>
            <person name="Shapiro H."/>
            <person name="Shiga Y."/>
            <person name="Skalitzky C."/>
            <person name="Smith Z."/>
            <person name="Souvorov A."/>
            <person name="Sung W."/>
            <person name="Tang Z."/>
            <person name="Tsuchiya D."/>
            <person name="Tu H."/>
            <person name="Vos H."/>
            <person name="Wang M."/>
            <person name="Wolf Y.I."/>
            <person name="Yamagata H."/>
            <person name="Yamada T."/>
            <person name="Ye Y."/>
            <person name="Shaw J.R."/>
            <person name="Andrews J."/>
            <person name="Crease T.J."/>
            <person name="Tang H."/>
            <person name="Lucas S.M."/>
            <person name="Robertson H.M."/>
            <person name="Bork P."/>
            <person name="Koonin E.V."/>
            <person name="Zdobnov E.M."/>
            <person name="Grigoriev I.V."/>
            <person name="Lynch M."/>
            <person name="Boore J.L."/>
        </authorList>
    </citation>
    <scope>NUCLEOTIDE SEQUENCE [LARGE SCALE GENOMIC DNA]</scope>
</reference>
<feature type="non-terminal residue" evidence="2">
    <location>
        <position position="1"/>
    </location>
</feature>
<dbReference type="InParanoid" id="E9GFZ5"/>
<evidence type="ECO:0000313" key="2">
    <source>
        <dbReference type="EMBL" id="EFX81585.1"/>
    </source>
</evidence>
<feature type="region of interest" description="Disordered" evidence="1">
    <location>
        <begin position="80"/>
        <end position="102"/>
    </location>
</feature>
<evidence type="ECO:0000256" key="1">
    <source>
        <dbReference type="SAM" id="MobiDB-lite"/>
    </source>
</evidence>
<accession>E9GFZ5</accession>
<organism evidence="2 3">
    <name type="scientific">Daphnia pulex</name>
    <name type="common">Water flea</name>
    <dbReference type="NCBI Taxonomy" id="6669"/>
    <lineage>
        <taxon>Eukaryota</taxon>
        <taxon>Metazoa</taxon>
        <taxon>Ecdysozoa</taxon>
        <taxon>Arthropoda</taxon>
        <taxon>Crustacea</taxon>
        <taxon>Branchiopoda</taxon>
        <taxon>Diplostraca</taxon>
        <taxon>Cladocera</taxon>
        <taxon>Anomopoda</taxon>
        <taxon>Daphniidae</taxon>
        <taxon>Daphnia</taxon>
    </lineage>
</organism>
<dbReference type="AlphaFoldDB" id="E9GFZ5"/>
<dbReference type="HOGENOM" id="CLU_2284409_0_0_1"/>
<gene>
    <name evidence="2" type="ORF">DAPPUDRAFT_317433</name>
</gene>
<name>E9GFZ5_DAPPU</name>
<protein>
    <recommendedName>
        <fullName evidence="4">Cadherin domain-containing protein</fullName>
    </recommendedName>
</protein>
<evidence type="ECO:0000313" key="3">
    <source>
        <dbReference type="Proteomes" id="UP000000305"/>
    </source>
</evidence>
<sequence>MLKERMGTSLEKHTILKHVWVFINSSLTLQFQVQAIAGEAEDKRMSLATVKLDILNANDNSPKFTEEKVKISESINHPDVLVTGSTTDKDSGKFGPLLPWHN</sequence>
<keyword evidence="3" id="KW-1185">Reference proteome</keyword>
<dbReference type="EMBL" id="GL732543">
    <property type="protein sequence ID" value="EFX81585.1"/>
    <property type="molecule type" value="Genomic_DNA"/>
</dbReference>
<dbReference type="OrthoDB" id="6252479at2759"/>
<dbReference type="Proteomes" id="UP000000305">
    <property type="component" value="Unassembled WGS sequence"/>
</dbReference>
<evidence type="ECO:0008006" key="4">
    <source>
        <dbReference type="Google" id="ProtNLM"/>
    </source>
</evidence>
<dbReference type="KEGG" id="dpx:DAPPUDRAFT_317433"/>